<evidence type="ECO:0000313" key="2">
    <source>
        <dbReference type="Proteomes" id="UP000245048"/>
    </source>
</evidence>
<proteinExistence type="predicted"/>
<gene>
    <name evidence="1" type="ORF">CR165_15275</name>
</gene>
<accession>A0A2U1V241</accession>
<name>A0A2U1V241_9PROT</name>
<keyword evidence="2" id="KW-1185">Reference proteome</keyword>
<dbReference type="AlphaFoldDB" id="A0A2U1V241"/>
<sequence length="165" mass="17132">MASMADDSIETPAKPGTYRPGVVIGARVALAHITETAREPCYAITFRHPPLSDRTLAFTSRGRDQLIDALGSAPVGHLVTRVAGSDMAAFDAGMAAFQQASSGMGSAANAGNINDYATRSMVAEVSASPTSNDLVLVSGRLHEGGTFDIILPPHVVPVLIGMLLD</sequence>
<reference evidence="2" key="1">
    <citation type="submission" date="2017-10" db="EMBL/GenBank/DDBJ databases">
        <authorList>
            <person name="Toshchakov S.V."/>
            <person name="Goeva M.A."/>
        </authorList>
    </citation>
    <scope>NUCLEOTIDE SEQUENCE [LARGE SCALE GENOMIC DNA]</scope>
    <source>
        <strain evidence="2">JR1/69-1-13</strain>
    </source>
</reference>
<comment type="caution">
    <text evidence="1">The sequence shown here is derived from an EMBL/GenBank/DDBJ whole genome shotgun (WGS) entry which is preliminary data.</text>
</comment>
<organism evidence="1 2">
    <name type="scientific">Teichococcus aestuarii</name>
    <dbReference type="NCBI Taxonomy" id="568898"/>
    <lineage>
        <taxon>Bacteria</taxon>
        <taxon>Pseudomonadati</taxon>
        <taxon>Pseudomonadota</taxon>
        <taxon>Alphaproteobacteria</taxon>
        <taxon>Acetobacterales</taxon>
        <taxon>Roseomonadaceae</taxon>
        <taxon>Roseomonas</taxon>
    </lineage>
</organism>
<evidence type="ECO:0000313" key="1">
    <source>
        <dbReference type="EMBL" id="PWC27978.1"/>
    </source>
</evidence>
<dbReference type="EMBL" id="PDOA01000010">
    <property type="protein sequence ID" value="PWC27978.1"/>
    <property type="molecule type" value="Genomic_DNA"/>
</dbReference>
<dbReference type="Proteomes" id="UP000245048">
    <property type="component" value="Unassembled WGS sequence"/>
</dbReference>
<protein>
    <submittedName>
        <fullName evidence="1">Uncharacterized protein</fullName>
    </submittedName>
</protein>